<reference evidence="7" key="2">
    <citation type="submission" date="2023-06" db="EMBL/GenBank/DDBJ databases">
        <title>Identification and characterization of horizontal gene transfer across gut microbiota members of farm animals based on homology search.</title>
        <authorList>
            <person name="Zeman M."/>
            <person name="Kubasova T."/>
            <person name="Jahodarova E."/>
            <person name="Nykrynova M."/>
            <person name="Rychlik I."/>
        </authorList>
    </citation>
    <scope>NUCLEOTIDE SEQUENCE [LARGE SCALE GENOMIC DNA]</scope>
    <source>
        <strain evidence="7">ET39</strain>
    </source>
</reference>
<evidence type="ECO:0000256" key="2">
    <source>
        <dbReference type="ARBA" id="ARBA00023015"/>
    </source>
</evidence>
<dbReference type="Proteomes" id="UP001529340">
    <property type="component" value="Unassembled WGS sequence"/>
</dbReference>
<evidence type="ECO:0000259" key="5">
    <source>
        <dbReference type="PROSITE" id="PS50931"/>
    </source>
</evidence>
<evidence type="ECO:0000313" key="6">
    <source>
        <dbReference type="EMBL" id="MDM8157673.1"/>
    </source>
</evidence>
<dbReference type="PANTHER" id="PTHR30126">
    <property type="entry name" value="HTH-TYPE TRANSCRIPTIONAL REGULATOR"/>
    <property type="match status" value="1"/>
</dbReference>
<evidence type="ECO:0000313" key="7">
    <source>
        <dbReference type="Proteomes" id="UP001529340"/>
    </source>
</evidence>
<dbReference type="InterPro" id="IPR036390">
    <property type="entry name" value="WH_DNA-bd_sf"/>
</dbReference>
<dbReference type="Gene3D" id="3.40.190.290">
    <property type="match status" value="1"/>
</dbReference>
<keyword evidence="4" id="KW-0804">Transcription</keyword>
<dbReference type="Pfam" id="PF03466">
    <property type="entry name" value="LysR_substrate"/>
    <property type="match status" value="1"/>
</dbReference>
<name>A0ABT7UDG8_9FIRM</name>
<evidence type="ECO:0000256" key="1">
    <source>
        <dbReference type="ARBA" id="ARBA00009437"/>
    </source>
</evidence>
<dbReference type="PROSITE" id="PS50931">
    <property type="entry name" value="HTH_LYSR"/>
    <property type="match status" value="1"/>
</dbReference>
<dbReference type="InterPro" id="IPR005119">
    <property type="entry name" value="LysR_subst-bd"/>
</dbReference>
<comment type="caution">
    <text evidence="6">The sequence shown here is derived from an EMBL/GenBank/DDBJ whole genome shotgun (WGS) entry which is preliminary data.</text>
</comment>
<dbReference type="CDD" id="cd05466">
    <property type="entry name" value="PBP2_LTTR_substrate"/>
    <property type="match status" value="1"/>
</dbReference>
<dbReference type="PANTHER" id="PTHR30126:SF64">
    <property type="entry name" value="HTH-TYPE TRANSCRIPTIONAL REGULATOR CITR"/>
    <property type="match status" value="1"/>
</dbReference>
<reference evidence="6 7" key="1">
    <citation type="submission" date="2023-06" db="EMBL/GenBank/DDBJ databases">
        <title>Identification and characterization of horizontal gene transfer across gut microbiota members of farm animals based on homology search.</title>
        <authorList>
            <person name="Schwarzerova J."/>
            <person name="Nykrynova M."/>
            <person name="Jureckova K."/>
            <person name="Cejkova D."/>
            <person name="Rychlik I."/>
        </authorList>
    </citation>
    <scope>NUCLEOTIDE SEQUENCE [LARGE SCALE GENOMIC DNA]</scope>
    <source>
        <strain evidence="6 7">ET39</strain>
    </source>
</reference>
<dbReference type="EMBL" id="JAUDCG010000038">
    <property type="protein sequence ID" value="MDM8157673.1"/>
    <property type="molecule type" value="Genomic_DNA"/>
</dbReference>
<dbReference type="PRINTS" id="PR00039">
    <property type="entry name" value="HTHLYSR"/>
</dbReference>
<dbReference type="InterPro" id="IPR000847">
    <property type="entry name" value="LysR_HTH_N"/>
</dbReference>
<organism evidence="6 7">
    <name type="scientific">Amedibacillus dolichus</name>
    <dbReference type="NCBI Taxonomy" id="31971"/>
    <lineage>
        <taxon>Bacteria</taxon>
        <taxon>Bacillati</taxon>
        <taxon>Bacillota</taxon>
        <taxon>Erysipelotrichia</taxon>
        <taxon>Erysipelotrichales</taxon>
        <taxon>Erysipelotrichaceae</taxon>
        <taxon>Amedibacillus</taxon>
    </lineage>
</organism>
<dbReference type="Gene3D" id="1.10.10.10">
    <property type="entry name" value="Winged helix-like DNA-binding domain superfamily/Winged helix DNA-binding domain"/>
    <property type="match status" value="1"/>
</dbReference>
<sequence length="305" mass="34186">MKAHLDHYRIFCIAASERSFSRAAGQLYISQSAVSQCISQLESDLQTQLFVRSRRGVYLTKAGELLYQKVKNALSMIEQGERQLDQLLRFEEGSLHIAAGDTITSRYLLPYLEQFHIQYPKIRIEMANSYSSDMIRRIKQGKADLAFINLPYADDELIIRECLPIHDIFVAGARFEARSSYSPAQIAALPLILLEKNSTSRRSIDAYFARHHIALQPQIEIAAHELLLQFASIHLGVSCVIKEFSIPELNSGIVRELTLDAPLPVRGIGCAYLRSAPLSPSAAAFLALLDADENKALRIPDLCLQ</sequence>
<feature type="domain" description="HTH lysR-type" evidence="5">
    <location>
        <begin position="1"/>
        <end position="60"/>
    </location>
</feature>
<comment type="similarity">
    <text evidence="1">Belongs to the LysR transcriptional regulatory family.</text>
</comment>
<gene>
    <name evidence="6" type="ORF">QUV96_08485</name>
</gene>
<keyword evidence="3" id="KW-0238">DNA-binding</keyword>
<dbReference type="InterPro" id="IPR036388">
    <property type="entry name" value="WH-like_DNA-bd_sf"/>
</dbReference>
<protein>
    <submittedName>
        <fullName evidence="6">LysR family transcriptional regulator</fullName>
    </submittedName>
</protein>
<keyword evidence="2" id="KW-0805">Transcription regulation</keyword>
<dbReference type="SUPFAM" id="SSF46785">
    <property type="entry name" value="Winged helix' DNA-binding domain"/>
    <property type="match status" value="1"/>
</dbReference>
<dbReference type="SUPFAM" id="SSF53850">
    <property type="entry name" value="Periplasmic binding protein-like II"/>
    <property type="match status" value="1"/>
</dbReference>
<evidence type="ECO:0000256" key="4">
    <source>
        <dbReference type="ARBA" id="ARBA00023163"/>
    </source>
</evidence>
<keyword evidence="7" id="KW-1185">Reference proteome</keyword>
<dbReference type="RefSeq" id="WP_289608118.1">
    <property type="nucleotide sequence ID" value="NZ_JAUDCG010000038.1"/>
</dbReference>
<proteinExistence type="inferred from homology"/>
<accession>A0ABT7UDG8</accession>
<dbReference type="Pfam" id="PF00126">
    <property type="entry name" value="HTH_1"/>
    <property type="match status" value="1"/>
</dbReference>
<evidence type="ECO:0000256" key="3">
    <source>
        <dbReference type="ARBA" id="ARBA00023125"/>
    </source>
</evidence>
<reference evidence="6 7" key="3">
    <citation type="submission" date="2023-06" db="EMBL/GenBank/DDBJ databases">
        <authorList>
            <person name="Zeman M."/>
            <person name="Kubasova T."/>
            <person name="Jahodarova E."/>
            <person name="Nykrynova M."/>
            <person name="Rychlik I."/>
        </authorList>
    </citation>
    <scope>NUCLEOTIDE SEQUENCE [LARGE SCALE GENOMIC DNA]</scope>
    <source>
        <strain evidence="6 7">ET39</strain>
    </source>
</reference>